<evidence type="ECO:0000313" key="1">
    <source>
        <dbReference type="EMBL" id="SOQ51867.1"/>
    </source>
</evidence>
<dbReference type="AlphaFoldDB" id="A0A2H1WFS4"/>
<dbReference type="EMBL" id="ODYU01008351">
    <property type="protein sequence ID" value="SOQ51867.1"/>
    <property type="molecule type" value="Genomic_DNA"/>
</dbReference>
<organism evidence="1">
    <name type="scientific">Spodoptera frugiperda</name>
    <name type="common">Fall armyworm</name>
    <dbReference type="NCBI Taxonomy" id="7108"/>
    <lineage>
        <taxon>Eukaryota</taxon>
        <taxon>Metazoa</taxon>
        <taxon>Ecdysozoa</taxon>
        <taxon>Arthropoda</taxon>
        <taxon>Hexapoda</taxon>
        <taxon>Insecta</taxon>
        <taxon>Pterygota</taxon>
        <taxon>Neoptera</taxon>
        <taxon>Endopterygota</taxon>
        <taxon>Lepidoptera</taxon>
        <taxon>Glossata</taxon>
        <taxon>Ditrysia</taxon>
        <taxon>Noctuoidea</taxon>
        <taxon>Noctuidae</taxon>
        <taxon>Amphipyrinae</taxon>
        <taxon>Spodoptera</taxon>
    </lineage>
</organism>
<protein>
    <submittedName>
        <fullName evidence="1">SFRICE_009880</fullName>
    </submittedName>
</protein>
<accession>A0A2H1WFS4</accession>
<proteinExistence type="predicted"/>
<sequence length="315" mass="35619">MISLKKLEELRKDKKIILGSKRDHLMVSNCGRLWKPETPEALRVRYWPFGVRNLSLDGESEIGNIEKSNLTDTTKHNVNVPVRRKSNDSLALGEARGSVRLLLTKNHPVPTPAFQAGGPVNLLGNPQLRKMCYATLLWRPWSLEFCPVYGNRLTLYYMGLTKQIVKSGCTFYSGITCHNVANEQTSHLILTDLRRHRRISNYWIFSCVVDAFTNIQVHTHMTPRLEITICGLHKELLRAAIEPATFYTAASCQATAPSMHGENHPMTSPPLDEARRSVRLLPTKNHPLLLILIITLRSTTKIIDIGHKAASLKWS</sequence>
<reference evidence="1" key="1">
    <citation type="submission" date="2016-07" db="EMBL/GenBank/DDBJ databases">
        <authorList>
            <person name="Bretaudeau A."/>
        </authorList>
    </citation>
    <scope>NUCLEOTIDE SEQUENCE</scope>
    <source>
        <strain evidence="1">Rice</strain>
        <tissue evidence="1">Whole body</tissue>
    </source>
</reference>
<name>A0A2H1WFS4_SPOFR</name>
<gene>
    <name evidence="1" type="ORF">SFRICE_009880</name>
</gene>